<sequence>MEKLDVKQTVIDKAINYVAPTWGANRMRSRYMMAVAGAYIGASRSRKETRDLPSRIGDANADSLQDLPDLRTRSSWHIRNTPIAAGAINTNCYHIVGPGMKLQSRIDRHVLGMGEDEAEEWQDKAEKEWRLFAETHDCDIARKQNIYQQQDAVLRGELERGDVFALRTYKKRKTSPYGTAIQLIEADRVCNDPEISLRNTKNLIAGIEIDDDGEPIKYHVRTTHPGTDIGKFERKWVRIPAYSKSGLWNVTHIYKQLRPGMVRGVPYISGIIEQLYQINKYINGTVAAAVIQSYFTVILQTQTGQQGINPLVSTSAVGKDQKADEDYKLQNAGILEVKNVDEVKFAQPNQPSLTFNAFMQGMFEVLGPALGVPYELLIQHFQKSYSSARTSLLVAWKMFSTKRATLEWQFCNPVYEAQMHEAVLLGRIIAPGFLDNPLMRKAYLGAFWVGPTPGS</sequence>
<accession>A0A0F9E9R9</accession>
<dbReference type="EMBL" id="LAZR01025788">
    <property type="protein sequence ID" value="KKL70803.1"/>
    <property type="molecule type" value="Genomic_DNA"/>
</dbReference>
<proteinExistence type="predicted"/>
<reference evidence="1" key="1">
    <citation type="journal article" date="2015" name="Nature">
        <title>Complex archaea that bridge the gap between prokaryotes and eukaryotes.</title>
        <authorList>
            <person name="Spang A."/>
            <person name="Saw J.H."/>
            <person name="Jorgensen S.L."/>
            <person name="Zaremba-Niedzwiedzka K."/>
            <person name="Martijn J."/>
            <person name="Lind A.E."/>
            <person name="van Eijk R."/>
            <person name="Schleper C."/>
            <person name="Guy L."/>
            <person name="Ettema T.J."/>
        </authorList>
    </citation>
    <scope>NUCLEOTIDE SEQUENCE</scope>
</reference>
<dbReference type="GO" id="GO:0005198">
    <property type="term" value="F:structural molecule activity"/>
    <property type="evidence" value="ECO:0007669"/>
    <property type="project" value="InterPro"/>
</dbReference>
<evidence type="ECO:0000313" key="1">
    <source>
        <dbReference type="EMBL" id="KKL70803.1"/>
    </source>
</evidence>
<gene>
    <name evidence="1" type="ORF">LCGC14_2101280</name>
</gene>
<dbReference type="AlphaFoldDB" id="A0A0F9E9R9"/>
<evidence type="ECO:0008006" key="2">
    <source>
        <dbReference type="Google" id="ProtNLM"/>
    </source>
</evidence>
<name>A0A0F9E9R9_9ZZZZ</name>
<organism evidence="1">
    <name type="scientific">marine sediment metagenome</name>
    <dbReference type="NCBI Taxonomy" id="412755"/>
    <lineage>
        <taxon>unclassified sequences</taxon>
        <taxon>metagenomes</taxon>
        <taxon>ecological metagenomes</taxon>
    </lineage>
</organism>
<feature type="non-terminal residue" evidence="1">
    <location>
        <position position="455"/>
    </location>
</feature>
<dbReference type="GO" id="GO:0019068">
    <property type="term" value="P:virion assembly"/>
    <property type="evidence" value="ECO:0007669"/>
    <property type="project" value="InterPro"/>
</dbReference>
<comment type="caution">
    <text evidence="1">The sequence shown here is derived from an EMBL/GenBank/DDBJ whole genome shotgun (WGS) entry which is preliminary data.</text>
</comment>
<dbReference type="InterPro" id="IPR006429">
    <property type="entry name" value="Phage_lambda_portal"/>
</dbReference>
<protein>
    <recommendedName>
        <fullName evidence="2">Phage portal protein</fullName>
    </recommendedName>
</protein>
<dbReference type="NCBIfam" id="TIGR01539">
    <property type="entry name" value="portal_lambda"/>
    <property type="match status" value="1"/>
</dbReference>
<dbReference type="Pfam" id="PF05136">
    <property type="entry name" value="Phage_portal_2"/>
    <property type="match status" value="1"/>
</dbReference>